<dbReference type="Pfam" id="PF21047">
    <property type="entry name" value="HEAT_Maestro"/>
    <property type="match status" value="1"/>
</dbReference>
<organism evidence="3 4">
    <name type="scientific">Apteryx mantelli</name>
    <name type="common">North Island brown kiwi</name>
    <dbReference type="NCBI Taxonomy" id="2696672"/>
    <lineage>
        <taxon>Eukaryota</taxon>
        <taxon>Metazoa</taxon>
        <taxon>Chordata</taxon>
        <taxon>Craniata</taxon>
        <taxon>Vertebrata</taxon>
        <taxon>Euteleostomi</taxon>
        <taxon>Archelosauria</taxon>
        <taxon>Archosauria</taxon>
        <taxon>Dinosauria</taxon>
        <taxon>Saurischia</taxon>
        <taxon>Theropoda</taxon>
        <taxon>Coelurosauria</taxon>
        <taxon>Aves</taxon>
        <taxon>Palaeognathae</taxon>
        <taxon>Apterygiformes</taxon>
        <taxon>Apterygidae</taxon>
        <taxon>Apteryx</taxon>
    </lineage>
</organism>
<evidence type="ECO:0000259" key="2">
    <source>
        <dbReference type="Pfam" id="PF23210"/>
    </source>
</evidence>
<feature type="domain" description="MROH2B-like HEAT-repeats" evidence="2">
    <location>
        <begin position="2"/>
        <end position="181"/>
    </location>
</feature>
<accession>A0ABM4EK79</accession>
<evidence type="ECO:0000313" key="3">
    <source>
        <dbReference type="Proteomes" id="UP001652627"/>
    </source>
</evidence>
<dbReference type="PANTHER" id="PTHR23120">
    <property type="entry name" value="MAESTRO-RELATED HEAT DOMAIN-CONTAINING"/>
    <property type="match status" value="1"/>
</dbReference>
<keyword evidence="3" id="KW-1185">Reference proteome</keyword>
<dbReference type="InterPro" id="IPR045206">
    <property type="entry name" value="Maestro_heat-like_prot"/>
</dbReference>
<dbReference type="SUPFAM" id="SSF48371">
    <property type="entry name" value="ARM repeat"/>
    <property type="match status" value="1"/>
</dbReference>
<dbReference type="InterPro" id="IPR011989">
    <property type="entry name" value="ARM-like"/>
</dbReference>
<dbReference type="PANTHER" id="PTHR23120:SF22">
    <property type="entry name" value="MAESTRO HEAT-LIKE REPEAT-CONTAINING PROTEIN FAMILY MEMBER 2B"/>
    <property type="match status" value="1"/>
</dbReference>
<gene>
    <name evidence="4" type="primary">LOC136992134</name>
</gene>
<dbReference type="Pfam" id="PF23210">
    <property type="entry name" value="HEAT_Maestro_2"/>
    <property type="match status" value="1"/>
</dbReference>
<dbReference type="Proteomes" id="UP001652627">
    <property type="component" value="Chromosome 5"/>
</dbReference>
<evidence type="ECO:0000313" key="4">
    <source>
        <dbReference type="RefSeq" id="XP_067153093.1"/>
    </source>
</evidence>
<dbReference type="GeneID" id="136992134"/>
<dbReference type="InterPro" id="IPR016024">
    <property type="entry name" value="ARM-type_fold"/>
</dbReference>
<proteinExistence type="predicted"/>
<protein>
    <submittedName>
        <fullName evidence="4">Maestro heat-like repeat-containing protein family member 2B</fullName>
    </submittedName>
</protein>
<dbReference type="InterPro" id="IPR048465">
    <property type="entry name" value="Maestro-like_HEAT"/>
</dbReference>
<dbReference type="Gene3D" id="1.25.10.10">
    <property type="entry name" value="Leucine-rich Repeat Variant"/>
    <property type="match status" value="1"/>
</dbReference>
<name>A0ABM4EK79_9AVES</name>
<feature type="domain" description="Maestro-like HEAT-repeats" evidence="1">
    <location>
        <begin position="206"/>
        <end position="421"/>
    </location>
</feature>
<dbReference type="RefSeq" id="XP_067153093.1">
    <property type="nucleotide sequence ID" value="XM_067296992.1"/>
</dbReference>
<reference evidence="4" key="1">
    <citation type="submission" date="2025-08" db="UniProtKB">
        <authorList>
            <consortium name="RefSeq"/>
        </authorList>
    </citation>
    <scope>IDENTIFICATION</scope>
    <source>
        <tissue evidence="4">Blood</tissue>
    </source>
</reference>
<dbReference type="InterPro" id="IPR055408">
    <property type="entry name" value="HEAT_MROH2B-like"/>
</dbReference>
<evidence type="ECO:0000259" key="1">
    <source>
        <dbReference type="Pfam" id="PF21047"/>
    </source>
</evidence>
<sequence>MALMLAYSQIALCAPREQLPARVEREIVGHILQHYRASCQVLGFAFSTKDVQLKLSLIRSVAEVSRAVQGAGGSRRGELCYKRELLGTLLGFVKAEPRDCLASPVRQEAFVAVGHLSKLKPSLTREENRDLLDQCLQSVMPLPALEPAEEEGATAANTLPVQCPHAQTMGALGELLTALLEEELTSSWLTEMLHVLEYWLTSAKEWERERALQACAQLLGAYEERFELSGENSFGPFGSMVGLLAPLVCDSLATSRQRAGACLGHLLRIRGKTLETGAEEDEVQPLCQRLRAPDAEALLQASSRLAKIVCKHIPPAQATDFLSAALDGMLSVRPACAQAAGEWLLTFLETCGGQLFTEVPEILSIIYIRMPTMQQDTLRRVLFEAVSLLARYHLGSVIDSLLQKRLPMDSDTVELWRVLGRKFFVNQLLRVLMEKLKHSGNDQARTSSAKPEADDDEAALEPLKVRALADTLLQLRT</sequence>